<evidence type="ECO:0000313" key="2">
    <source>
        <dbReference type="Proteomes" id="UP000714275"/>
    </source>
</evidence>
<gene>
    <name evidence="1" type="ORF">EV702DRAFT_1131884</name>
</gene>
<sequence>MINTIAHQVGTFVEVGSCMGGENVCRKAFLAPLLIGVGDLRLIRTSADSTFFFDLLKSTMTLVILIHTLWCHFQFIFMSRRCPCGCGRGGPKWVVNALEERIVCRVLAAGVERSRWFMLGEGGREKTRETKRRQDAPESREFVISRTSYTSSDDALIIRLERSENGLISGAKEKRYGAYKEHRSRAQIPFLRLLGKAVFYCCV</sequence>
<organism evidence="1 2">
    <name type="scientific">Suillus placidus</name>
    <dbReference type="NCBI Taxonomy" id="48579"/>
    <lineage>
        <taxon>Eukaryota</taxon>
        <taxon>Fungi</taxon>
        <taxon>Dikarya</taxon>
        <taxon>Basidiomycota</taxon>
        <taxon>Agaricomycotina</taxon>
        <taxon>Agaricomycetes</taxon>
        <taxon>Agaricomycetidae</taxon>
        <taxon>Boletales</taxon>
        <taxon>Suillineae</taxon>
        <taxon>Suillaceae</taxon>
        <taxon>Suillus</taxon>
    </lineage>
</organism>
<proteinExistence type="predicted"/>
<name>A0A9P6ZNE7_9AGAM</name>
<dbReference type="EMBL" id="JABBWD010000050">
    <property type="protein sequence ID" value="KAG1772955.1"/>
    <property type="molecule type" value="Genomic_DNA"/>
</dbReference>
<comment type="caution">
    <text evidence="1">The sequence shown here is derived from an EMBL/GenBank/DDBJ whole genome shotgun (WGS) entry which is preliminary data.</text>
</comment>
<keyword evidence="2" id="KW-1185">Reference proteome</keyword>
<dbReference type="Proteomes" id="UP000714275">
    <property type="component" value="Unassembled WGS sequence"/>
</dbReference>
<protein>
    <submittedName>
        <fullName evidence="1">Uncharacterized protein</fullName>
    </submittedName>
</protein>
<dbReference type="AlphaFoldDB" id="A0A9P6ZNE7"/>
<evidence type="ECO:0000313" key="1">
    <source>
        <dbReference type="EMBL" id="KAG1772955.1"/>
    </source>
</evidence>
<accession>A0A9P6ZNE7</accession>
<reference evidence="1" key="1">
    <citation type="journal article" date="2020" name="New Phytol.">
        <title>Comparative genomics reveals dynamic genome evolution in host specialist ectomycorrhizal fungi.</title>
        <authorList>
            <person name="Lofgren L.A."/>
            <person name="Nguyen N.H."/>
            <person name="Vilgalys R."/>
            <person name="Ruytinx J."/>
            <person name="Liao H.L."/>
            <person name="Branco S."/>
            <person name="Kuo A."/>
            <person name="LaButti K."/>
            <person name="Lipzen A."/>
            <person name="Andreopoulos W."/>
            <person name="Pangilinan J."/>
            <person name="Riley R."/>
            <person name="Hundley H."/>
            <person name="Na H."/>
            <person name="Barry K."/>
            <person name="Grigoriev I.V."/>
            <person name="Stajich J.E."/>
            <person name="Kennedy P.G."/>
        </authorList>
    </citation>
    <scope>NUCLEOTIDE SEQUENCE</scope>
    <source>
        <strain evidence="1">DOB743</strain>
    </source>
</reference>